<dbReference type="InParanoid" id="A0A5K4FBX8"/>
<dbReference type="AlphaFoldDB" id="A0A5K4FBX8"/>
<proteinExistence type="predicted"/>
<evidence type="ECO:0000313" key="6">
    <source>
        <dbReference type="Proteomes" id="UP000008854"/>
    </source>
</evidence>
<evidence type="ECO:0000259" key="5">
    <source>
        <dbReference type="PROSITE" id="PS50089"/>
    </source>
</evidence>
<feature type="region of interest" description="Disordered" evidence="4">
    <location>
        <begin position="362"/>
        <end position="395"/>
    </location>
</feature>
<keyword evidence="1 3" id="KW-0863">Zinc-finger</keyword>
<keyword evidence="1 3" id="KW-0479">Metal-binding</keyword>
<reference evidence="7" key="2">
    <citation type="submission" date="2019-11" db="UniProtKB">
        <authorList>
            <consortium name="WormBaseParasite"/>
        </authorList>
    </citation>
    <scope>IDENTIFICATION</scope>
    <source>
        <strain evidence="7">Puerto Rican</strain>
    </source>
</reference>
<keyword evidence="2" id="KW-0862">Zinc</keyword>
<name>A0A5K4FBX8_SCHMA</name>
<feature type="domain" description="RING-type" evidence="5">
    <location>
        <begin position="192"/>
        <end position="234"/>
    </location>
</feature>
<dbReference type="STRING" id="6183.A0A5K4FBX8"/>
<organism evidence="6 7">
    <name type="scientific">Schistosoma mansoni</name>
    <name type="common">Blood fluke</name>
    <dbReference type="NCBI Taxonomy" id="6183"/>
    <lineage>
        <taxon>Eukaryota</taxon>
        <taxon>Metazoa</taxon>
        <taxon>Spiralia</taxon>
        <taxon>Lophotrochozoa</taxon>
        <taxon>Platyhelminthes</taxon>
        <taxon>Trematoda</taxon>
        <taxon>Digenea</taxon>
        <taxon>Strigeidida</taxon>
        <taxon>Schistosomatoidea</taxon>
        <taxon>Schistosomatidae</taxon>
        <taxon>Schistosoma</taxon>
    </lineage>
</organism>
<accession>A0A5K4FBX8</accession>
<keyword evidence="6" id="KW-1185">Reference proteome</keyword>
<evidence type="ECO:0000256" key="3">
    <source>
        <dbReference type="PROSITE-ProRule" id="PRU00175"/>
    </source>
</evidence>
<evidence type="ECO:0000313" key="7">
    <source>
        <dbReference type="WBParaSite" id="Smp_346880.1"/>
    </source>
</evidence>
<dbReference type="SUPFAM" id="SSF57850">
    <property type="entry name" value="RING/U-box"/>
    <property type="match status" value="1"/>
</dbReference>
<dbReference type="InterPro" id="IPR001841">
    <property type="entry name" value="Znf_RING"/>
</dbReference>
<dbReference type="WBParaSite" id="Smp_346880.1">
    <property type="protein sequence ID" value="Smp_346880.1"/>
    <property type="gene ID" value="Smp_346880"/>
</dbReference>
<reference evidence="6" key="1">
    <citation type="journal article" date="2012" name="PLoS Negl. Trop. Dis.">
        <title>A systematically improved high quality genome and transcriptome of the human blood fluke Schistosoma mansoni.</title>
        <authorList>
            <person name="Protasio A.V."/>
            <person name="Tsai I.J."/>
            <person name="Babbage A."/>
            <person name="Nichol S."/>
            <person name="Hunt M."/>
            <person name="Aslett M.A."/>
            <person name="De Silva N."/>
            <person name="Velarde G.S."/>
            <person name="Anderson T.J."/>
            <person name="Clark R.C."/>
            <person name="Davidson C."/>
            <person name="Dillon G.P."/>
            <person name="Holroyd N.E."/>
            <person name="LoVerde P.T."/>
            <person name="Lloyd C."/>
            <person name="McQuillan J."/>
            <person name="Oliveira G."/>
            <person name="Otto T.D."/>
            <person name="Parker-Manuel S.J."/>
            <person name="Quail M.A."/>
            <person name="Wilson R.A."/>
            <person name="Zerlotini A."/>
            <person name="Dunne D.W."/>
            <person name="Berriman M."/>
        </authorList>
    </citation>
    <scope>NUCLEOTIDE SEQUENCE [LARGE SCALE GENOMIC DNA]</scope>
    <source>
        <strain evidence="6">Puerto Rican</strain>
    </source>
</reference>
<evidence type="ECO:0000256" key="2">
    <source>
        <dbReference type="ARBA" id="ARBA00022833"/>
    </source>
</evidence>
<feature type="region of interest" description="Disordered" evidence="4">
    <location>
        <begin position="34"/>
        <end position="55"/>
    </location>
</feature>
<feature type="compositionally biased region" description="Basic residues" evidence="4">
    <location>
        <begin position="384"/>
        <end position="395"/>
    </location>
</feature>
<protein>
    <submittedName>
        <fullName evidence="7">RING-type domain-containing protein</fullName>
    </submittedName>
</protein>
<feature type="region of interest" description="Disordered" evidence="4">
    <location>
        <begin position="863"/>
        <end position="886"/>
    </location>
</feature>
<dbReference type="Gene3D" id="3.30.40.10">
    <property type="entry name" value="Zinc/RING finger domain, C3HC4 (zinc finger)"/>
    <property type="match status" value="1"/>
</dbReference>
<evidence type="ECO:0000256" key="1">
    <source>
        <dbReference type="ARBA" id="ARBA00022771"/>
    </source>
</evidence>
<feature type="compositionally biased region" description="Low complexity" evidence="4">
    <location>
        <begin position="46"/>
        <end position="55"/>
    </location>
</feature>
<evidence type="ECO:0000256" key="4">
    <source>
        <dbReference type="SAM" id="MobiDB-lite"/>
    </source>
</evidence>
<sequence>MDELQRLYEHQTMMAIRIYSFLDNLLTHLPSSRTNNNNDNDLDTIHSSNNTHNTNDYVSSISSRQVNTDHHHQLHQQYPYTTNSSVTDELNTSIGDILPRRYENTQTLTSDSSTWLLNDMNLTTLYNPQFHSSTMYDTNNNDTIYTTDTTYTTSSNNDNDYTDSLSKDIQPGGYCEEIFIYLSNSEKQEYLCTICYLILKEAYQCQNQHKFCYGCIYTWSTGPTTGHDSCPVCRCDGLYAKNFDLNERINKKRIRCPTDGCNWMGSLSVYQQHEHRRYTPYELDLLLIDCKKDQMKSSSSSSSSLLPITTPNQVVHNKEIPIKFNDIPQRNESIQVNNNNNSSLLHNNLGQVPTICEPISQSTDQLSETSTQRLLTTTTTTSQRHIRPLRNGNRHRHGRIQNRSILSTSESLNQLENNNNNNNMEETRINNSHGTTINHTRIHGSQGEQHQQRILNTPVHYRRTRSHLTSNTHTNGTINNDGHRQRINVRDSRVRVERLPNLRRQQQIRDEQIQQSITHRSSPVYHNELNSTEINSLLNVNSNDIHSQCVEENFMGDHTELNVTDQHSDNQINLPAIRFNETLTCNLNTQPLLNNSNDSNTQTLLINNSVQRTNRPLEFRRLVPQRQRRVVEQLRETREQLAAMLRLMTMELEERQNRVLIPNLDTGTRNRLLRNPNNLFCENTESGLPAPYVNNTVNRELTEGNNQHTSSIPRNIHRTNVYDNDIQENYYTSQSINSNIPNSVNNNNTRDSSRTLLTPTYREETITNPFTHYNSHNNNNNNNNNQYNIPVTSTTNITQSSSSPLISTTRLLARLRLNALQQTTPTVFFTTNNNNQNITGNINSSNRQEIVSSSLSLATTISPFVTGDNSNDDNEHNHDISDDETD</sequence>
<dbReference type="GO" id="GO:0008270">
    <property type="term" value="F:zinc ion binding"/>
    <property type="evidence" value="ECO:0007669"/>
    <property type="project" value="UniProtKB-KW"/>
</dbReference>
<dbReference type="Proteomes" id="UP000008854">
    <property type="component" value="Unassembled WGS sequence"/>
</dbReference>
<dbReference type="InterPro" id="IPR013083">
    <property type="entry name" value="Znf_RING/FYVE/PHD"/>
</dbReference>
<feature type="compositionally biased region" description="Low complexity" evidence="4">
    <location>
        <begin position="369"/>
        <end position="383"/>
    </location>
</feature>
<dbReference type="PROSITE" id="PS50089">
    <property type="entry name" value="ZF_RING_2"/>
    <property type="match status" value="1"/>
</dbReference>